<proteinExistence type="predicted"/>
<evidence type="ECO:0000259" key="2">
    <source>
        <dbReference type="Pfam" id="PF20167"/>
    </source>
</evidence>
<feature type="region of interest" description="Disordered" evidence="1">
    <location>
        <begin position="1"/>
        <end position="50"/>
    </location>
</feature>
<evidence type="ECO:0000313" key="3">
    <source>
        <dbReference type="EnsemblPlants" id="PGSC0003DMT400094251"/>
    </source>
</evidence>
<dbReference type="GO" id="GO:0009579">
    <property type="term" value="C:thylakoid"/>
    <property type="evidence" value="ECO:0000318"/>
    <property type="project" value="GO_Central"/>
</dbReference>
<dbReference type="PANTHER" id="PTHR33180:SF31">
    <property type="entry name" value="POLYPROTEIN PROTEIN"/>
    <property type="match status" value="1"/>
</dbReference>
<accession>M1DTR3</accession>
<dbReference type="Gramene" id="PGSC0003DMT400094251">
    <property type="protein sequence ID" value="PGSC0003DMT400094251"/>
    <property type="gene ID" value="PGSC0003DMG400043822"/>
</dbReference>
<dbReference type="PaxDb" id="4113-PGSC0003DMT400094251"/>
<dbReference type="GO" id="GO:0009523">
    <property type="term" value="C:photosystem II"/>
    <property type="evidence" value="ECO:0000318"/>
    <property type="project" value="GO_Central"/>
</dbReference>
<reference evidence="3" key="2">
    <citation type="submission" date="2015-06" db="UniProtKB">
        <authorList>
            <consortium name="EnsemblPlants"/>
        </authorList>
    </citation>
    <scope>IDENTIFICATION</scope>
    <source>
        <strain evidence="3">DM1-3 516 R44</strain>
    </source>
</reference>
<dbReference type="Proteomes" id="UP000011115">
    <property type="component" value="Unassembled WGS sequence"/>
</dbReference>
<protein>
    <recommendedName>
        <fullName evidence="2">Putative plant transposon protein domain-containing protein</fullName>
    </recommendedName>
</protein>
<dbReference type="AlphaFoldDB" id="M1DTR3"/>
<dbReference type="InterPro" id="IPR046796">
    <property type="entry name" value="Transposase_32_dom"/>
</dbReference>
<dbReference type="InParanoid" id="M1DTR3"/>
<dbReference type="EnsemblPlants" id="PGSC0003DMT400094251">
    <property type="protein sequence ID" value="PGSC0003DMT400094251"/>
    <property type="gene ID" value="PGSC0003DMG400043822"/>
</dbReference>
<dbReference type="HOGENOM" id="CLU_029307_12_3_1"/>
<organism evidence="3 4">
    <name type="scientific">Solanum tuberosum</name>
    <name type="common">Potato</name>
    <dbReference type="NCBI Taxonomy" id="4113"/>
    <lineage>
        <taxon>Eukaryota</taxon>
        <taxon>Viridiplantae</taxon>
        <taxon>Streptophyta</taxon>
        <taxon>Embryophyta</taxon>
        <taxon>Tracheophyta</taxon>
        <taxon>Spermatophyta</taxon>
        <taxon>Magnoliopsida</taxon>
        <taxon>eudicotyledons</taxon>
        <taxon>Gunneridae</taxon>
        <taxon>Pentapetalae</taxon>
        <taxon>asterids</taxon>
        <taxon>lamiids</taxon>
        <taxon>Solanales</taxon>
        <taxon>Solanaceae</taxon>
        <taxon>Solanoideae</taxon>
        <taxon>Solaneae</taxon>
        <taxon>Solanum</taxon>
    </lineage>
</organism>
<dbReference type="Pfam" id="PF20167">
    <property type="entry name" value="Transposase_32"/>
    <property type="match status" value="1"/>
</dbReference>
<evidence type="ECO:0000256" key="1">
    <source>
        <dbReference type="SAM" id="MobiDB-lite"/>
    </source>
</evidence>
<sequence length="371" mass="41737">MEFSEPEDKEPFSHRRSRRQARSQSSPTRVLAATTPPKTDSMPAQAPPVAPAPLIITPPRLLNRLKINGVRTILEEKLLAMKGLDNKEFYTAYGELVPKNKKKASEFRLSLDDLKGWLAPLISDTNPRWIGVGAPIEKRDLNITASFWFGFISSTIIPSQNESILCHSKAVCLGSIVSRRGIDLGLLISQDMAMRDKQKLNSLPFLVFITELCQHAGVPRYTTRDIEITSSSSTDIRRIEVEYTREEVDRKRASLADTSPDVDVARYKQRNLRRLRPLSLQGETFEVPTLKAEVANLRKDIDYLKSTDFTSLIRGADDNDAPKTSGISPATTRKVQRDGTTYEESDAQTDEELIAAHNEEMRAYSESFQIL</sequence>
<reference evidence="4" key="1">
    <citation type="journal article" date="2011" name="Nature">
        <title>Genome sequence and analysis of the tuber crop potato.</title>
        <authorList>
            <consortium name="The Potato Genome Sequencing Consortium"/>
        </authorList>
    </citation>
    <scope>NUCLEOTIDE SEQUENCE [LARGE SCALE GENOMIC DNA]</scope>
    <source>
        <strain evidence="4">cv. DM1-3 516 R44</strain>
    </source>
</reference>
<dbReference type="PANTHER" id="PTHR33180">
    <property type="entry name" value="PHOTOSYSTEM II CP43 REACTION CENTER PROTEIN"/>
    <property type="match status" value="1"/>
</dbReference>
<name>M1DTR3_SOLTU</name>
<evidence type="ECO:0000313" key="4">
    <source>
        <dbReference type="Proteomes" id="UP000011115"/>
    </source>
</evidence>
<feature type="domain" description="Putative plant transposon protein" evidence="2">
    <location>
        <begin position="87"/>
        <end position="219"/>
    </location>
</feature>
<keyword evidence="4" id="KW-1185">Reference proteome</keyword>
<feature type="region of interest" description="Disordered" evidence="1">
    <location>
        <begin position="314"/>
        <end position="344"/>
    </location>
</feature>